<dbReference type="PATRIC" id="fig|1134510.3.peg.1533"/>
<proteinExistence type="predicted"/>
<dbReference type="Gene3D" id="3.40.718.10">
    <property type="entry name" value="Isopropylmalate Dehydrogenase"/>
    <property type="match status" value="1"/>
</dbReference>
<organism evidence="1 2">
    <name type="scientific">Bartonella koehlerae C-29</name>
    <dbReference type="NCBI Taxonomy" id="1134510"/>
    <lineage>
        <taxon>Bacteria</taxon>
        <taxon>Pseudomonadati</taxon>
        <taxon>Pseudomonadota</taxon>
        <taxon>Alphaproteobacteria</taxon>
        <taxon>Hyphomicrobiales</taxon>
        <taxon>Bartonellaceae</taxon>
        <taxon>Bartonella</taxon>
    </lineage>
</organism>
<sequence length="76" mass="8615">MDHLDFEEVVRQFSESVEQVIRTKKTVTYDLGVLATTRQMAKAVFNSLVNFVFVCRAAIITVGDELLSGQYLNMNL</sequence>
<dbReference type="Proteomes" id="UP000027015">
    <property type="component" value="Unassembled WGS sequence"/>
</dbReference>
<accession>A0A067W7B3</accession>
<dbReference type="RefSeq" id="WP_245262480.1">
    <property type="nucleotide sequence ID" value="NZ_CADEAH010000012.1"/>
</dbReference>
<dbReference type="AlphaFoldDB" id="A0A067W7B3"/>
<comment type="caution">
    <text evidence="1">The sequence shown here is derived from an EMBL/GenBank/DDBJ whole genome shotgun (WGS) entry which is preliminary data.</text>
</comment>
<reference evidence="1 2" key="1">
    <citation type="submission" date="2012-04" db="EMBL/GenBank/DDBJ databases">
        <title>The Genome Sequence of Bartonella koehlerae C-29.</title>
        <authorList>
            <consortium name="The Broad Institute Genome Sequencing Platform"/>
            <consortium name="The Broad Institute Genome Sequencing Center for Infectious Disease"/>
            <person name="Feldgarden M."/>
            <person name="Kirby J."/>
            <person name="Kosoy M."/>
            <person name="Birtles R."/>
            <person name="Probert W.S."/>
            <person name="Chiaraviglio L."/>
            <person name="Walker B."/>
            <person name="Young S.K."/>
            <person name="Zeng Q."/>
            <person name="Gargeya S."/>
            <person name="Fitzgerald M."/>
            <person name="Haas B."/>
            <person name="Abouelleil A."/>
            <person name="Alvarado L."/>
            <person name="Arachchi H.M."/>
            <person name="Berlin A.M."/>
            <person name="Chapman S.B."/>
            <person name="Goldberg J."/>
            <person name="Griggs A."/>
            <person name="Gujja S."/>
            <person name="Hansen M."/>
            <person name="Howarth C."/>
            <person name="Imamovic A."/>
            <person name="Larimer J."/>
            <person name="McCowen C."/>
            <person name="Montmayeur A."/>
            <person name="Murphy C."/>
            <person name="Neiman D."/>
            <person name="Pearson M."/>
            <person name="Priest M."/>
            <person name="Roberts A."/>
            <person name="Saif S."/>
            <person name="Shea T."/>
            <person name="Sisk P."/>
            <person name="Sykes S."/>
            <person name="Wortman J."/>
            <person name="Nusbaum C."/>
            <person name="Birren B."/>
        </authorList>
    </citation>
    <scope>NUCLEOTIDE SEQUENCE [LARGE SCALE GENOMIC DNA]</scope>
    <source>
        <strain evidence="1 2">C-29</strain>
    </source>
</reference>
<dbReference type="STRING" id="1134510.O9A_01355"/>
<dbReference type="HOGENOM" id="CLU_2647178_0_0_5"/>
<evidence type="ECO:0000313" key="2">
    <source>
        <dbReference type="Proteomes" id="UP000027015"/>
    </source>
</evidence>
<evidence type="ECO:0000313" key="1">
    <source>
        <dbReference type="EMBL" id="KEC54741.1"/>
    </source>
</evidence>
<protein>
    <submittedName>
        <fullName evidence="1">Uncharacterized protein</fullName>
    </submittedName>
</protein>
<dbReference type="eggNOG" id="COG0473">
    <property type="taxonomic scope" value="Bacteria"/>
</dbReference>
<gene>
    <name evidence="1" type="ORF">O9A_01355</name>
</gene>
<keyword evidence="2" id="KW-1185">Reference proteome</keyword>
<dbReference type="EMBL" id="AHPL01000010">
    <property type="protein sequence ID" value="KEC54741.1"/>
    <property type="molecule type" value="Genomic_DNA"/>
</dbReference>
<name>A0A067W7B3_9HYPH</name>